<comment type="caution">
    <text evidence="1">The sequence shown here is derived from an EMBL/GenBank/DDBJ whole genome shotgun (WGS) entry which is preliminary data.</text>
</comment>
<reference evidence="1" key="1">
    <citation type="journal article" date="2023" name="Front. Microbiol.">
        <title>Genomic characterization of carbapenem-resistant Klebsiella oxytoca complex in China: a multi-center study.</title>
        <authorList>
            <person name="Wan W."/>
            <person name="Yang X."/>
            <person name="Yu H."/>
            <person name="Wang M."/>
            <person name="Jia W."/>
            <person name="Huang B."/>
            <person name="Qu F."/>
            <person name="Shan B."/>
            <person name="Tang Y.W."/>
            <person name="Chen L."/>
            <person name="Du H."/>
        </authorList>
    </citation>
    <scope>NUCLEOTIDE SEQUENCE</scope>
    <source>
        <strain evidence="1">HD1688</strain>
    </source>
</reference>
<evidence type="ECO:0000313" key="2">
    <source>
        <dbReference type="Proteomes" id="UP001249822"/>
    </source>
</evidence>
<protein>
    <submittedName>
        <fullName evidence="1">Uncharacterized protein</fullName>
    </submittedName>
</protein>
<dbReference type="AlphaFoldDB" id="A0AB35Q2M6"/>
<dbReference type="RefSeq" id="WP_119834619.1">
    <property type="nucleotide sequence ID" value="NZ_CP072119.1"/>
</dbReference>
<proteinExistence type="predicted"/>
<gene>
    <name evidence="1" type="ORF">PTQ40_24145</name>
</gene>
<accession>A0AB35Q2M6</accession>
<dbReference type="EMBL" id="JAQSKY010000023">
    <property type="protein sequence ID" value="MDS7902066.1"/>
    <property type="molecule type" value="Genomic_DNA"/>
</dbReference>
<reference evidence="1" key="2">
    <citation type="submission" date="2023-01" db="EMBL/GenBank/DDBJ databases">
        <authorList>
            <person name="Du H."/>
            <person name="Wan W."/>
        </authorList>
    </citation>
    <scope>NUCLEOTIDE SEQUENCE</scope>
    <source>
        <strain evidence="1">HD1688</strain>
    </source>
</reference>
<organism evidence="1 2">
    <name type="scientific">Klebsiella michiganensis</name>
    <dbReference type="NCBI Taxonomy" id="1134687"/>
    <lineage>
        <taxon>Bacteria</taxon>
        <taxon>Pseudomonadati</taxon>
        <taxon>Pseudomonadota</taxon>
        <taxon>Gammaproteobacteria</taxon>
        <taxon>Enterobacterales</taxon>
        <taxon>Enterobacteriaceae</taxon>
        <taxon>Klebsiella/Raoultella group</taxon>
        <taxon>Klebsiella</taxon>
    </lineage>
</organism>
<evidence type="ECO:0000313" key="1">
    <source>
        <dbReference type="EMBL" id="MDS7902066.1"/>
    </source>
</evidence>
<sequence length="97" mass="10954">MVRIAFAKPIPPLGEEELGSIKPGCKVKVQLSDGYKGRLNETLVMEVKSSDESMLECCFLYRESLSRFDDKNWLNTSPFDTSTVQISKDMVFAIDLD</sequence>
<name>A0AB35Q2M6_9ENTR</name>
<dbReference type="Proteomes" id="UP001249822">
    <property type="component" value="Unassembled WGS sequence"/>
</dbReference>